<feature type="transmembrane region" description="Helical" evidence="2">
    <location>
        <begin position="308"/>
        <end position="329"/>
    </location>
</feature>
<protein>
    <submittedName>
        <fullName evidence="3">Uncharacterized protein</fullName>
    </submittedName>
</protein>
<feature type="transmembrane region" description="Helical" evidence="2">
    <location>
        <begin position="234"/>
        <end position="256"/>
    </location>
</feature>
<keyword evidence="2" id="KW-0812">Transmembrane</keyword>
<organism evidence="4">
    <name type="scientific">Salpingoeca rosetta (strain ATCC 50818 / BSB-021)</name>
    <dbReference type="NCBI Taxonomy" id="946362"/>
    <lineage>
        <taxon>Eukaryota</taxon>
        <taxon>Choanoflagellata</taxon>
        <taxon>Craspedida</taxon>
        <taxon>Salpingoecidae</taxon>
        <taxon>Salpingoeca</taxon>
    </lineage>
</organism>
<name>F2TWT6_SALR5</name>
<evidence type="ECO:0000313" key="4">
    <source>
        <dbReference type="Proteomes" id="UP000007799"/>
    </source>
</evidence>
<keyword evidence="2" id="KW-0472">Membrane</keyword>
<evidence type="ECO:0000313" key="3">
    <source>
        <dbReference type="EMBL" id="EGD72532.1"/>
    </source>
</evidence>
<proteinExistence type="predicted"/>
<feature type="transmembrane region" description="Helical" evidence="2">
    <location>
        <begin position="359"/>
        <end position="384"/>
    </location>
</feature>
<dbReference type="RefSeq" id="XP_004999101.1">
    <property type="nucleotide sequence ID" value="XM_004999044.1"/>
</dbReference>
<keyword evidence="2" id="KW-1133">Transmembrane helix</keyword>
<sequence>MSSHALLRSNRVADETTSPPPPPRGGEIPLSALPPPQPRAIVATDQSNDDRRRGAEALEAEESERAASAGGTLNGSAVDTLGTGDDQSRRNQRKSWLVSSTSRTSRSRISASFAPAAANQHTTAEDEELLQGAIAGAHVPNNSMVSLGQLLRPQVFDYAPTASASAKGLGALPAWAICAGIVLAQAVLCLAISLYLSEAVGWRASRATLFALKTVFWGDPAVPLGQQLDDGDTAIVLVFSVLSYALSVALLCWFAYRGARLLLGYNLSLHHARLRRAFPGLPTPAAEQQRQGCVVRVLLSFVSSPRAIWVLGGLSLLCTALFPVALMHADDSFTYPEALMWCISAATSLPTTSHPSSNAGNVIACILFVLLLVFWVFALALLLARVVRRAVLELGPPPAFKIVSRLHGRLDGGTLISRYDWYALVLDAAGFMHPETKTMLDEVFQKCLTRSPTSATTAADVVPWSVLVDVCSNPHQNQGAQAKDTRAEATQV</sequence>
<dbReference type="Proteomes" id="UP000007799">
    <property type="component" value="Unassembled WGS sequence"/>
</dbReference>
<reference evidence="3" key="1">
    <citation type="submission" date="2009-08" db="EMBL/GenBank/DDBJ databases">
        <title>Annotation of Salpingoeca rosetta.</title>
        <authorList>
            <consortium name="The Broad Institute Genome Sequencing Platform"/>
            <person name="Russ C."/>
            <person name="Cuomo C."/>
            <person name="Burger G."/>
            <person name="Gray M.W."/>
            <person name="Holland P.W.H."/>
            <person name="King N."/>
            <person name="Lang F.B.F."/>
            <person name="Roger A.J."/>
            <person name="Ruiz-Trillo I."/>
            <person name="Young S.K."/>
            <person name="Zeng Q."/>
            <person name="Gargeya S."/>
            <person name="Alvarado L."/>
            <person name="Berlin A."/>
            <person name="Chapman S.B."/>
            <person name="Chen Z."/>
            <person name="Freedman E."/>
            <person name="Gellesch M."/>
            <person name="Goldberg J."/>
            <person name="Griggs A."/>
            <person name="Gujja S."/>
            <person name="Heilman E."/>
            <person name="Heiman D."/>
            <person name="Howarth C."/>
            <person name="Mehta T."/>
            <person name="Neiman D."/>
            <person name="Pearson M."/>
            <person name="Roberts A."/>
            <person name="Saif S."/>
            <person name="Shea T."/>
            <person name="Shenoy N."/>
            <person name="Sisk P."/>
            <person name="Stolte C."/>
            <person name="Sykes S."/>
            <person name="White J."/>
            <person name="Yandava C."/>
            <person name="Haas B."/>
            <person name="Nusbaum C."/>
            <person name="Birren B."/>
        </authorList>
    </citation>
    <scope>NUCLEOTIDE SEQUENCE [LARGE SCALE GENOMIC DNA]</scope>
    <source>
        <strain evidence="3">ATCC 50818</strain>
    </source>
</reference>
<keyword evidence="4" id="KW-1185">Reference proteome</keyword>
<feature type="transmembrane region" description="Helical" evidence="2">
    <location>
        <begin position="174"/>
        <end position="196"/>
    </location>
</feature>
<gene>
    <name evidence="3" type="ORF">PTSG_00555</name>
</gene>
<dbReference type="KEGG" id="sre:PTSG_00555"/>
<evidence type="ECO:0000256" key="1">
    <source>
        <dbReference type="SAM" id="MobiDB-lite"/>
    </source>
</evidence>
<evidence type="ECO:0000256" key="2">
    <source>
        <dbReference type="SAM" id="Phobius"/>
    </source>
</evidence>
<dbReference type="AlphaFoldDB" id="F2TWT6"/>
<dbReference type="EMBL" id="GL832955">
    <property type="protein sequence ID" value="EGD72532.1"/>
    <property type="molecule type" value="Genomic_DNA"/>
</dbReference>
<accession>F2TWT6</accession>
<feature type="region of interest" description="Disordered" evidence="1">
    <location>
        <begin position="1"/>
        <end position="101"/>
    </location>
</feature>
<dbReference type="InParanoid" id="F2TWT6"/>
<dbReference type="GeneID" id="16067866"/>